<dbReference type="Pfam" id="PF13561">
    <property type="entry name" value="adh_short_C2"/>
    <property type="match status" value="1"/>
</dbReference>
<dbReference type="Proteomes" id="UP000243502">
    <property type="component" value="Chromosome 2"/>
</dbReference>
<dbReference type="SUPFAM" id="SSF51735">
    <property type="entry name" value="NAD(P)-binding Rossmann-fold domains"/>
    <property type="match status" value="1"/>
</dbReference>
<dbReference type="Gene3D" id="3.40.50.720">
    <property type="entry name" value="NAD(P)-binding Rossmann-like Domain"/>
    <property type="match status" value="1"/>
</dbReference>
<dbReference type="InterPro" id="IPR020904">
    <property type="entry name" value="Sc_DH/Rdtase_CS"/>
</dbReference>
<organism evidence="3 4">
    <name type="scientific">Paraburkholderia terrae</name>
    <dbReference type="NCBI Taxonomy" id="311230"/>
    <lineage>
        <taxon>Bacteria</taxon>
        <taxon>Pseudomonadati</taxon>
        <taxon>Pseudomonadota</taxon>
        <taxon>Betaproteobacteria</taxon>
        <taxon>Burkholderiales</taxon>
        <taxon>Burkholderiaceae</taxon>
        <taxon>Paraburkholderia</taxon>
    </lineage>
</organism>
<gene>
    <name evidence="3" type="ORF">C2L65_26905</name>
</gene>
<dbReference type="OrthoDB" id="9178657at2"/>
<evidence type="ECO:0000313" key="3">
    <source>
        <dbReference type="EMBL" id="AUT63178.1"/>
    </source>
</evidence>
<dbReference type="PANTHER" id="PTHR24321:SF8">
    <property type="entry name" value="ESTRADIOL 17-BETA-DEHYDROGENASE 8-RELATED"/>
    <property type="match status" value="1"/>
</dbReference>
<dbReference type="KEGG" id="pter:C2L65_26905"/>
<dbReference type="InterPro" id="IPR036291">
    <property type="entry name" value="NAD(P)-bd_dom_sf"/>
</dbReference>
<dbReference type="EMBL" id="CP026112">
    <property type="protein sequence ID" value="AUT63178.1"/>
    <property type="molecule type" value="Genomic_DNA"/>
</dbReference>
<dbReference type="AlphaFoldDB" id="A0A2I8EUQ8"/>
<dbReference type="PROSITE" id="PS00061">
    <property type="entry name" value="ADH_SHORT"/>
    <property type="match status" value="1"/>
</dbReference>
<proteinExistence type="inferred from homology"/>
<reference evidence="3 4" key="1">
    <citation type="submission" date="2018-01" db="EMBL/GenBank/DDBJ databases">
        <title>Species boundaries and ecological features among Paraburkholderia terrae DSMZ17804T, P. hospita DSMZ17164T and P. caribensis DSMZ13236T.</title>
        <authorList>
            <person name="Pratama A.A."/>
        </authorList>
    </citation>
    <scope>NUCLEOTIDE SEQUENCE [LARGE SCALE GENOMIC DNA]</scope>
    <source>
        <strain evidence="3 4">DSM 17804</strain>
    </source>
</reference>
<dbReference type="GO" id="GO:0016491">
    <property type="term" value="F:oxidoreductase activity"/>
    <property type="evidence" value="ECO:0007669"/>
    <property type="project" value="UniProtKB-KW"/>
</dbReference>
<evidence type="ECO:0000256" key="1">
    <source>
        <dbReference type="ARBA" id="ARBA00006484"/>
    </source>
</evidence>
<dbReference type="PRINTS" id="PR00081">
    <property type="entry name" value="GDHRDH"/>
</dbReference>
<dbReference type="CDD" id="cd05233">
    <property type="entry name" value="SDR_c"/>
    <property type="match status" value="1"/>
</dbReference>
<dbReference type="PRINTS" id="PR00080">
    <property type="entry name" value="SDRFAMILY"/>
</dbReference>
<dbReference type="NCBIfam" id="NF005559">
    <property type="entry name" value="PRK07231.1"/>
    <property type="match status" value="1"/>
</dbReference>
<keyword evidence="2" id="KW-0560">Oxidoreductase</keyword>
<accession>A0A2I8EUQ8</accession>
<name>A0A2I8EUQ8_9BURK</name>
<protein>
    <submittedName>
        <fullName evidence="3">3-oxoacyl-ACP reductase</fullName>
    </submittedName>
</protein>
<evidence type="ECO:0000313" key="4">
    <source>
        <dbReference type="Proteomes" id="UP000243502"/>
    </source>
</evidence>
<dbReference type="PANTHER" id="PTHR24321">
    <property type="entry name" value="DEHYDROGENASES, SHORT CHAIN"/>
    <property type="match status" value="1"/>
</dbReference>
<dbReference type="InterPro" id="IPR002347">
    <property type="entry name" value="SDR_fam"/>
</dbReference>
<dbReference type="FunFam" id="3.40.50.720:FF:000084">
    <property type="entry name" value="Short-chain dehydrogenase reductase"/>
    <property type="match status" value="1"/>
</dbReference>
<sequence>MNRDLEGKSIIVTGGGSGIGRAAALACSVAGARVVVADIDAAGAEETVSAIRRAGDDAIFVATNVADEEQVEALVAAALGQYGRLDGAFNNAGLSQTNLPLHELTAAQWRRIQSVNFDGVFFCMKHEIRAMLKTGGGAIVNTSSTLGRVAMRSAADYCGSKAGVLGLTKGAAVDYGDRHIRVNAVLPGAVDTPMVQALVSDPQFADLIEKIRASHPLGRIGVPAEIAAAVVWLLSDKASFVTGAELAVDGGFLAI</sequence>
<dbReference type="RefSeq" id="WP_042307703.1">
    <property type="nucleotide sequence ID" value="NZ_CP026112.1"/>
</dbReference>
<comment type="similarity">
    <text evidence="1">Belongs to the short-chain dehydrogenases/reductases (SDR) family.</text>
</comment>
<evidence type="ECO:0000256" key="2">
    <source>
        <dbReference type="ARBA" id="ARBA00023002"/>
    </source>
</evidence>